<dbReference type="RefSeq" id="WP_069727021.1">
    <property type="nucleotide sequence ID" value="NZ_MDCO01000012.1"/>
</dbReference>
<organism evidence="2 3">
    <name type="scientific">Brachyspira hampsonii</name>
    <dbReference type="NCBI Taxonomy" id="1287055"/>
    <lineage>
        <taxon>Bacteria</taxon>
        <taxon>Pseudomonadati</taxon>
        <taxon>Spirochaetota</taxon>
        <taxon>Spirochaetia</taxon>
        <taxon>Brachyspirales</taxon>
        <taxon>Brachyspiraceae</taxon>
        <taxon>Brachyspira</taxon>
    </lineage>
</organism>
<protein>
    <submittedName>
        <fullName evidence="2">Uncharacterized protein</fullName>
    </submittedName>
</protein>
<feature type="chain" id="PRO_5009182214" evidence="1">
    <location>
        <begin position="20"/>
        <end position="134"/>
    </location>
</feature>
<reference evidence="2 3" key="1">
    <citation type="submission" date="2016-08" db="EMBL/GenBank/DDBJ databases">
        <title>Characterization and recognition of Brachyspira hampsonii sp. nov., a novel intestinal spirochete that is pathogenic to pigs.</title>
        <authorList>
            <person name="Mirajkar N."/>
            <person name="La T."/>
            <person name="Phillips N."/>
            <person name="Hampson D."/>
            <person name="Gebhart C."/>
        </authorList>
    </citation>
    <scope>NUCLEOTIDE SEQUENCE [LARGE SCALE GENOMIC DNA]</scope>
    <source>
        <strain evidence="2 3">P280/1</strain>
    </source>
</reference>
<sequence length="134" mass="16220">MKKILLFTLLLILSSCSNNDITDPYSKNGISKLGASPDERFMGNYSRIAYYSDSGRWYKYISYSFTNQNKYVYYSVETYYGYREEPIILAYEWKKEGEIYYSRLWDNRYDDWEVFNLEYVDTETIIINDKEYTK</sequence>
<name>A0A1E5NC29_9SPIR</name>
<dbReference type="Proteomes" id="UP000095247">
    <property type="component" value="Unassembled WGS sequence"/>
</dbReference>
<proteinExistence type="predicted"/>
<evidence type="ECO:0000313" key="2">
    <source>
        <dbReference type="EMBL" id="OEJ13712.1"/>
    </source>
</evidence>
<comment type="caution">
    <text evidence="2">The sequence shown here is derived from an EMBL/GenBank/DDBJ whole genome shotgun (WGS) entry which is preliminary data.</text>
</comment>
<dbReference type="EMBL" id="MDCO01000012">
    <property type="protein sequence ID" value="OEJ13712.1"/>
    <property type="molecule type" value="Genomic_DNA"/>
</dbReference>
<feature type="signal peptide" evidence="1">
    <location>
        <begin position="1"/>
        <end position="19"/>
    </location>
</feature>
<accession>A0A1E5NC29</accession>
<keyword evidence="1" id="KW-0732">Signal</keyword>
<dbReference type="AlphaFoldDB" id="A0A1E5NC29"/>
<dbReference type="PROSITE" id="PS51257">
    <property type="entry name" value="PROKAR_LIPOPROTEIN"/>
    <property type="match status" value="1"/>
</dbReference>
<gene>
    <name evidence="2" type="ORF">BFL38_02915</name>
</gene>
<evidence type="ECO:0000256" key="1">
    <source>
        <dbReference type="SAM" id="SignalP"/>
    </source>
</evidence>
<evidence type="ECO:0000313" key="3">
    <source>
        <dbReference type="Proteomes" id="UP000095247"/>
    </source>
</evidence>